<evidence type="ECO:0000256" key="7">
    <source>
        <dbReference type="ARBA" id="ARBA00022837"/>
    </source>
</evidence>
<dbReference type="PRINTS" id="PR01185">
    <property type="entry name" value="INTEGRINA"/>
</dbReference>
<accession>A0ABD0X448</accession>
<evidence type="ECO:0000256" key="1">
    <source>
        <dbReference type="ARBA" id="ARBA00004479"/>
    </source>
</evidence>
<dbReference type="InterPro" id="IPR013517">
    <property type="entry name" value="FG-GAP"/>
</dbReference>
<keyword evidence="13 16" id="KW-0675">Receptor</keyword>
<dbReference type="FunFam" id="2.60.40.1510:FF:000001">
    <property type="entry name" value="Integrin alpha V"/>
    <property type="match status" value="1"/>
</dbReference>
<evidence type="ECO:0000313" key="20">
    <source>
        <dbReference type="EMBL" id="KAL0992722.1"/>
    </source>
</evidence>
<keyword evidence="9 16" id="KW-1133">Transmembrane helix</keyword>
<dbReference type="Pfam" id="PF20805">
    <property type="entry name" value="Integrin_A_Ig_2"/>
    <property type="match status" value="1"/>
</dbReference>
<keyword evidence="6" id="KW-0677">Repeat</keyword>
<evidence type="ECO:0000259" key="19">
    <source>
        <dbReference type="Pfam" id="PF20806"/>
    </source>
</evidence>
<feature type="signal peptide" evidence="16">
    <location>
        <begin position="1"/>
        <end position="26"/>
    </location>
</feature>
<protein>
    <recommendedName>
        <fullName evidence="22">Integrin alpha-2 domain-containing protein</fullName>
    </recommendedName>
</protein>
<keyword evidence="3 16" id="KW-0812">Transmembrane</keyword>
<evidence type="ECO:0000256" key="3">
    <source>
        <dbReference type="ARBA" id="ARBA00022692"/>
    </source>
</evidence>
<dbReference type="Gene3D" id="2.60.40.1460">
    <property type="entry name" value="Integrin domains. Chain A, domain 2"/>
    <property type="match status" value="1"/>
</dbReference>
<reference evidence="20 21" key="1">
    <citation type="submission" date="2024-06" db="EMBL/GenBank/DDBJ databases">
        <authorList>
            <person name="Pan Q."/>
            <person name="Wen M."/>
            <person name="Jouanno E."/>
            <person name="Zahm M."/>
            <person name="Klopp C."/>
            <person name="Cabau C."/>
            <person name="Louis A."/>
            <person name="Berthelot C."/>
            <person name="Parey E."/>
            <person name="Roest Crollius H."/>
            <person name="Montfort J."/>
            <person name="Robinson-Rechavi M."/>
            <person name="Bouchez O."/>
            <person name="Lampietro C."/>
            <person name="Lopez Roques C."/>
            <person name="Donnadieu C."/>
            <person name="Postlethwait J."/>
            <person name="Bobe J."/>
            <person name="Verreycken H."/>
            <person name="Guiguen Y."/>
        </authorList>
    </citation>
    <scope>NUCLEOTIDE SEQUENCE [LARGE SCALE GENOMIC DNA]</scope>
    <source>
        <strain evidence="20">Up_M1</strain>
        <tissue evidence="20">Testis</tissue>
    </source>
</reference>
<organism evidence="20 21">
    <name type="scientific">Umbra pygmaea</name>
    <name type="common">Eastern mudminnow</name>
    <dbReference type="NCBI Taxonomy" id="75934"/>
    <lineage>
        <taxon>Eukaryota</taxon>
        <taxon>Metazoa</taxon>
        <taxon>Chordata</taxon>
        <taxon>Craniata</taxon>
        <taxon>Vertebrata</taxon>
        <taxon>Euteleostomi</taxon>
        <taxon>Actinopterygii</taxon>
        <taxon>Neopterygii</taxon>
        <taxon>Teleostei</taxon>
        <taxon>Protacanthopterygii</taxon>
        <taxon>Esociformes</taxon>
        <taxon>Umbridae</taxon>
        <taxon>Umbra</taxon>
    </lineage>
</organism>
<dbReference type="PANTHER" id="PTHR23220">
    <property type="entry name" value="INTEGRIN ALPHA"/>
    <property type="match status" value="1"/>
</dbReference>
<dbReference type="InterPro" id="IPR018184">
    <property type="entry name" value="Integrin_alpha_C_CS"/>
</dbReference>
<dbReference type="Gene3D" id="2.130.10.130">
    <property type="entry name" value="Integrin alpha, N-terminal"/>
    <property type="match status" value="1"/>
</dbReference>
<evidence type="ECO:0000313" key="21">
    <source>
        <dbReference type="Proteomes" id="UP001557470"/>
    </source>
</evidence>
<dbReference type="GO" id="GO:0007229">
    <property type="term" value="P:integrin-mediated signaling pathway"/>
    <property type="evidence" value="ECO:0007669"/>
    <property type="project" value="UniProtKB-KW"/>
</dbReference>
<evidence type="ECO:0000256" key="6">
    <source>
        <dbReference type="ARBA" id="ARBA00022737"/>
    </source>
</evidence>
<feature type="repeat" description="FG-GAP" evidence="15">
    <location>
        <begin position="306"/>
        <end position="371"/>
    </location>
</feature>
<feature type="repeat" description="FG-GAP" evidence="15">
    <location>
        <begin position="372"/>
        <end position="429"/>
    </location>
</feature>
<dbReference type="InterPro" id="IPR032695">
    <property type="entry name" value="Integrin_dom_sf"/>
</dbReference>
<dbReference type="AlphaFoldDB" id="A0ABD0X448"/>
<dbReference type="InterPro" id="IPR013649">
    <property type="entry name" value="Integrin_alpha_Ig-like_1"/>
</dbReference>
<dbReference type="InterPro" id="IPR028994">
    <property type="entry name" value="Integrin_alpha_N"/>
</dbReference>
<proteinExistence type="inferred from homology"/>
<keyword evidence="8 16" id="KW-0130">Cell adhesion</keyword>
<dbReference type="InterPro" id="IPR048286">
    <property type="entry name" value="Integrin_alpha_Ig-like_3"/>
</dbReference>
<feature type="domain" description="Integrin alpha third immunoglobulin-like" evidence="19">
    <location>
        <begin position="777"/>
        <end position="978"/>
    </location>
</feature>
<evidence type="ECO:0000259" key="18">
    <source>
        <dbReference type="Pfam" id="PF20805"/>
    </source>
</evidence>
<dbReference type="PANTHER" id="PTHR23220:SF73">
    <property type="entry name" value="INTEGRIN ALPHA-IIB"/>
    <property type="match status" value="1"/>
</dbReference>
<evidence type="ECO:0000256" key="16">
    <source>
        <dbReference type="RuleBase" id="RU003762"/>
    </source>
</evidence>
<keyword evidence="4" id="KW-0479">Metal-binding</keyword>
<dbReference type="EMBL" id="JAGEUA010000003">
    <property type="protein sequence ID" value="KAL0992722.1"/>
    <property type="molecule type" value="Genomic_DNA"/>
</dbReference>
<keyword evidence="10 16" id="KW-0401">Integrin</keyword>
<keyword evidence="14" id="KW-0325">Glycoprotein</keyword>
<dbReference type="Pfam" id="PF08441">
    <property type="entry name" value="Integrin_A_Ig_1"/>
    <property type="match status" value="1"/>
</dbReference>
<feature type="transmembrane region" description="Helical" evidence="16">
    <location>
        <begin position="989"/>
        <end position="1011"/>
    </location>
</feature>
<evidence type="ECO:0000256" key="8">
    <source>
        <dbReference type="ARBA" id="ARBA00022889"/>
    </source>
</evidence>
<dbReference type="Pfam" id="PF00357">
    <property type="entry name" value="Integrin_alpha"/>
    <property type="match status" value="1"/>
</dbReference>
<comment type="similarity">
    <text evidence="2 16">Belongs to the integrin alpha chain family.</text>
</comment>
<evidence type="ECO:0000256" key="14">
    <source>
        <dbReference type="ARBA" id="ARBA00023180"/>
    </source>
</evidence>
<evidence type="ECO:0000256" key="12">
    <source>
        <dbReference type="ARBA" id="ARBA00023157"/>
    </source>
</evidence>
<comment type="caution">
    <text evidence="20">The sequence shown here is derived from an EMBL/GenBank/DDBJ whole genome shotgun (WGS) entry which is preliminary data.</text>
</comment>
<evidence type="ECO:0000256" key="11">
    <source>
        <dbReference type="ARBA" id="ARBA00023136"/>
    </source>
</evidence>
<dbReference type="SUPFAM" id="SSF69179">
    <property type="entry name" value="Integrin domains"/>
    <property type="match status" value="3"/>
</dbReference>
<feature type="repeat" description="FG-GAP" evidence="15">
    <location>
        <begin position="31"/>
        <end position="93"/>
    </location>
</feature>
<keyword evidence="12" id="KW-1015">Disulfide bond</keyword>
<keyword evidence="21" id="KW-1185">Reference proteome</keyword>
<feature type="repeat" description="FG-GAP" evidence="15">
    <location>
        <begin position="433"/>
        <end position="496"/>
    </location>
</feature>
<keyword evidence="7" id="KW-0106">Calcium</keyword>
<evidence type="ECO:0000256" key="15">
    <source>
        <dbReference type="PROSITE-ProRule" id="PRU00803"/>
    </source>
</evidence>
<keyword evidence="5 16" id="KW-0732">Signal</keyword>
<dbReference type="FunFam" id="1.20.5.930:FF:000001">
    <property type="entry name" value="Integrin subunit alpha V"/>
    <property type="match status" value="1"/>
</dbReference>
<dbReference type="Gene3D" id="2.60.40.1530">
    <property type="entry name" value="ntegrin, alpha v. Chain A, domain 4"/>
    <property type="match status" value="1"/>
</dbReference>
<dbReference type="InterPro" id="IPR048285">
    <property type="entry name" value="Integrin_alpha_Ig-like_2"/>
</dbReference>
<dbReference type="GO" id="GO:0007155">
    <property type="term" value="P:cell adhesion"/>
    <property type="evidence" value="ECO:0007669"/>
    <property type="project" value="UniProtKB-KW"/>
</dbReference>
<evidence type="ECO:0000256" key="2">
    <source>
        <dbReference type="ARBA" id="ARBA00008054"/>
    </source>
</evidence>
<dbReference type="Gene3D" id="2.60.40.1510">
    <property type="entry name" value="ntegrin, alpha v. Chain A, domain 3"/>
    <property type="match status" value="1"/>
</dbReference>
<evidence type="ECO:0000256" key="5">
    <source>
        <dbReference type="ARBA" id="ARBA00022729"/>
    </source>
</evidence>
<gene>
    <name evidence="20" type="ORF">UPYG_G00097450</name>
</gene>
<dbReference type="PROSITE" id="PS51470">
    <property type="entry name" value="FG_GAP"/>
    <property type="match status" value="4"/>
</dbReference>
<dbReference type="SMART" id="SM00191">
    <property type="entry name" value="Int_alpha"/>
    <property type="match status" value="5"/>
</dbReference>
<feature type="chain" id="PRO_5044527834" description="Integrin alpha-2 domain-containing protein" evidence="16">
    <location>
        <begin position="27"/>
        <end position="1053"/>
    </location>
</feature>
<evidence type="ECO:0000256" key="4">
    <source>
        <dbReference type="ARBA" id="ARBA00022723"/>
    </source>
</evidence>
<evidence type="ECO:0000256" key="9">
    <source>
        <dbReference type="ARBA" id="ARBA00022989"/>
    </source>
</evidence>
<dbReference type="FunFam" id="2.60.40.1460:FF:000001">
    <property type="entry name" value="Integrin, alpha V"/>
    <property type="match status" value="1"/>
</dbReference>
<dbReference type="GO" id="GO:0005886">
    <property type="term" value="C:plasma membrane"/>
    <property type="evidence" value="ECO:0007669"/>
    <property type="project" value="UniProtKB-ARBA"/>
</dbReference>
<evidence type="ECO:0000259" key="17">
    <source>
        <dbReference type="Pfam" id="PF08441"/>
    </source>
</evidence>
<evidence type="ECO:0000256" key="10">
    <source>
        <dbReference type="ARBA" id="ARBA00023037"/>
    </source>
</evidence>
<dbReference type="SUPFAM" id="SSF69318">
    <property type="entry name" value="Integrin alpha N-terminal domain"/>
    <property type="match status" value="1"/>
</dbReference>
<evidence type="ECO:0008006" key="22">
    <source>
        <dbReference type="Google" id="ProtNLM"/>
    </source>
</evidence>
<dbReference type="InterPro" id="IPR013519">
    <property type="entry name" value="Int_alpha_beta-p"/>
</dbReference>
<comment type="subcellular location">
    <subcellularLocation>
        <location evidence="1 16">Membrane</location>
        <topology evidence="1 16">Single-pass type I membrane protein</topology>
    </subcellularLocation>
</comment>
<dbReference type="PROSITE" id="PS00242">
    <property type="entry name" value="INTEGRIN_ALPHA"/>
    <property type="match status" value="1"/>
</dbReference>
<feature type="domain" description="Integrin alpha first immunoglubulin-like" evidence="17">
    <location>
        <begin position="481"/>
        <end position="621"/>
    </location>
</feature>
<dbReference type="GO" id="GO:0046872">
    <property type="term" value="F:metal ion binding"/>
    <property type="evidence" value="ECO:0007669"/>
    <property type="project" value="UniProtKB-KW"/>
</dbReference>
<dbReference type="Pfam" id="PF20806">
    <property type="entry name" value="Integrin_A_Ig_3"/>
    <property type="match status" value="1"/>
</dbReference>
<dbReference type="Gene3D" id="1.20.5.930">
    <property type="entry name" value="Bicelle-embedded integrin alpha(iib) transmembrane segment"/>
    <property type="match status" value="1"/>
</dbReference>
<sequence>MEENTINKLLPMMVLLLSTLPHYCDSLNLNLVNFTVFSGPEGSYFGFSADFCQSINKTISIVVGAPRANTSQPGVTQGGAVYNCPWSRTGGSCMGMPFDTKGDEINNDLKFALKSYKSHQWFGATVRSFGNYIVACAPLYHWNVVEFNGHDESLNTPVGNCLVVNTLTGGIVNFSPCKQKRTEITYKTVDYYNDCRYCEVGFSSEITKEGRLLIGAPGGFYFQGQIISAALSDIVNSYKSPSVLPNVNGLTRSYETGGYDLYHGYSVAIGEFNGDSTPDYVVGVPRDENTAGSVKIYLETYTGYLTKGRTFSGSQVASYFGHSVAVSDINNDGKDDILIGAPLYMTRVSGQQWKEVGQVSVFLRTDGYLKFKLDKELTGSHIHGRFGSSIAALGDLDKDGFNDIAVGAPSTGEEGRVFIYMGTREGLSPQFTQVIESPFRPLGPPAHFGFTLRGSTDIDGNGYPDLIVGAWGVSKIAVYRAKAVVMAKAQLSLDPVFQNLNTKECELPSNKKAVACFTITMCVTVSGHRIPDEIVLNAELQLDKFKQPMAKRTLLLEANQLQKHFQLTIQRNVGVVCKNHTAYLRDETEIKDKLSPIFISLNYNLSNSKSQEAVLQGQNAMVTQTRIILDCGEDNVCVPDLRLTAKAGTERLLIGDDHPVLLVVTAENHGEGAYEAELEIRPPAGTHYQTMLADKEGFSRLVCAQRKENQTVVVVCELGNPMKQGMKLQAGLFFSVSNLEEVESHVTFPFQIKSKNSQNPDSNTVHLRINVSAVAALELRGGSSPLECVLPIAKWEQKEQPANLQEVGPLVEHVYELRNLGPSTVNARLEVEFPTHHHGDFMLYVFANASEDFLSCYTDYTHIDPYQLSGNTTVATVSRVKQNEVVNPETQRKETIHVNCTSGDVCVKFVCEATILERGWSAVVKVTSRLWVQTFLQRKDENYILHSKAHYQVLRVPYKIQPEELPSGQAETQTSVVWRTPDGEKEVPVWWIIVAVVSGLFLLALFIFIFWKLGFFKRNRPPCDDDVEEETGQLVGAGQSTYAKMPIETEDKR</sequence>
<dbReference type="Proteomes" id="UP001557470">
    <property type="component" value="Unassembled WGS sequence"/>
</dbReference>
<dbReference type="InterPro" id="IPR000413">
    <property type="entry name" value="Integrin_alpha"/>
</dbReference>
<feature type="domain" description="Integrin alpha second immunoglobulin-like" evidence="18">
    <location>
        <begin position="631"/>
        <end position="771"/>
    </location>
</feature>
<keyword evidence="11 16" id="KW-0472">Membrane</keyword>
<evidence type="ECO:0000256" key="13">
    <source>
        <dbReference type="ARBA" id="ARBA00023170"/>
    </source>
</evidence>
<name>A0ABD0X448_UMBPY</name>
<dbReference type="Pfam" id="PF01839">
    <property type="entry name" value="FG-GAP"/>
    <property type="match status" value="2"/>
</dbReference>